<gene>
    <name evidence="3" type="ORF">INT43_008268</name>
</gene>
<organism evidence="3 4">
    <name type="scientific">Mortierella isabellina</name>
    <name type="common">Filamentous fungus</name>
    <name type="synonym">Umbelopsis isabellina</name>
    <dbReference type="NCBI Taxonomy" id="91625"/>
    <lineage>
        <taxon>Eukaryota</taxon>
        <taxon>Fungi</taxon>
        <taxon>Fungi incertae sedis</taxon>
        <taxon>Mucoromycota</taxon>
        <taxon>Mucoromycotina</taxon>
        <taxon>Umbelopsidomycetes</taxon>
        <taxon>Umbelopsidales</taxon>
        <taxon>Umbelopsidaceae</taxon>
        <taxon>Umbelopsis</taxon>
    </lineage>
</organism>
<dbReference type="NCBIfam" id="NF041646">
    <property type="entry name" value="VC0807_fam"/>
    <property type="match status" value="1"/>
</dbReference>
<protein>
    <submittedName>
        <fullName evidence="3">Uncharacterized protein</fullName>
    </submittedName>
</protein>
<feature type="transmembrane region" description="Helical" evidence="2">
    <location>
        <begin position="255"/>
        <end position="277"/>
    </location>
</feature>
<evidence type="ECO:0000313" key="3">
    <source>
        <dbReference type="EMBL" id="KAG2171542.1"/>
    </source>
</evidence>
<keyword evidence="4" id="KW-1185">Reference proteome</keyword>
<keyword evidence="2" id="KW-0472">Membrane</keyword>
<keyword evidence="2" id="KW-1133">Transmembrane helix</keyword>
<dbReference type="AlphaFoldDB" id="A0A8H7PCV2"/>
<feature type="transmembrane region" description="Helical" evidence="2">
    <location>
        <begin position="97"/>
        <end position="118"/>
    </location>
</feature>
<feature type="transmembrane region" description="Helical" evidence="2">
    <location>
        <begin position="125"/>
        <end position="142"/>
    </location>
</feature>
<feature type="transmembrane region" description="Helical" evidence="2">
    <location>
        <begin position="226"/>
        <end position="249"/>
    </location>
</feature>
<sequence>MYLAYKAYKKHQQKKKESEASKANGPYERRLSETSKVTELSMDSHPSTTGGAPPAFSWKETKPGSTKRQWLMLGATLVVDVVLPIMLYYILKEHISQLAALLISSAPPCAMVIFQAIFTRRFDPLGIIIILSFVISAAVSVIDSNPRILLFKDSITTGCLGTIFLCSLLPINFWKIHFKPITFGVASQMLATQPNVHYLKNGEMIEQGLPEFIWENSPIFRKCQRILTAGWGVALLLELVAKLIMYFSSLTVDQLFLYGNVVAGVLLGSMGLVTMIFSHFTRKWTKNEIDQVKERIEAEAAMRASAGESYSNAAASV</sequence>
<keyword evidence="2" id="KW-0812">Transmembrane</keyword>
<comment type="caution">
    <text evidence="3">The sequence shown here is derived from an EMBL/GenBank/DDBJ whole genome shotgun (WGS) entry which is preliminary data.</text>
</comment>
<reference evidence="3" key="1">
    <citation type="submission" date="2020-12" db="EMBL/GenBank/DDBJ databases">
        <title>Metabolic potential, ecology and presence of endohyphal bacteria is reflected in genomic diversity of Mucoromycotina.</title>
        <authorList>
            <person name="Muszewska A."/>
            <person name="Okrasinska A."/>
            <person name="Steczkiewicz K."/>
            <person name="Drgas O."/>
            <person name="Orlowska M."/>
            <person name="Perlinska-Lenart U."/>
            <person name="Aleksandrzak-Piekarczyk T."/>
            <person name="Szatraj K."/>
            <person name="Zielenkiewicz U."/>
            <person name="Pilsyk S."/>
            <person name="Malc E."/>
            <person name="Mieczkowski P."/>
            <person name="Kruszewska J.S."/>
            <person name="Biernat P."/>
            <person name="Pawlowska J."/>
        </authorList>
    </citation>
    <scope>NUCLEOTIDE SEQUENCE</scope>
    <source>
        <strain evidence="3">WA0000067209</strain>
    </source>
</reference>
<feature type="region of interest" description="Disordered" evidence="1">
    <location>
        <begin position="9"/>
        <end position="61"/>
    </location>
</feature>
<evidence type="ECO:0000256" key="1">
    <source>
        <dbReference type="SAM" id="MobiDB-lite"/>
    </source>
</evidence>
<accession>A0A8H7PCV2</accession>
<feature type="transmembrane region" description="Helical" evidence="2">
    <location>
        <begin position="70"/>
        <end position="91"/>
    </location>
</feature>
<dbReference type="Proteomes" id="UP000654370">
    <property type="component" value="Unassembled WGS sequence"/>
</dbReference>
<evidence type="ECO:0000256" key="2">
    <source>
        <dbReference type="SAM" id="Phobius"/>
    </source>
</evidence>
<proteinExistence type="predicted"/>
<dbReference type="OrthoDB" id="9996464at2759"/>
<name>A0A8H7PCV2_MORIS</name>
<feature type="transmembrane region" description="Helical" evidence="2">
    <location>
        <begin position="154"/>
        <end position="174"/>
    </location>
</feature>
<evidence type="ECO:0000313" key="4">
    <source>
        <dbReference type="Proteomes" id="UP000654370"/>
    </source>
</evidence>
<dbReference type="EMBL" id="JAEPQZ010000020">
    <property type="protein sequence ID" value="KAG2171542.1"/>
    <property type="molecule type" value="Genomic_DNA"/>
</dbReference>